<evidence type="ECO:0000313" key="2">
    <source>
        <dbReference type="Proteomes" id="UP001549184"/>
    </source>
</evidence>
<evidence type="ECO:0008006" key="3">
    <source>
        <dbReference type="Google" id="ProtNLM"/>
    </source>
</evidence>
<protein>
    <recommendedName>
        <fullName evidence="3">Secreted protein</fullName>
    </recommendedName>
</protein>
<dbReference type="RefSeq" id="WP_354015767.1">
    <property type="nucleotide sequence ID" value="NZ_JBEPMU010000006.1"/>
</dbReference>
<gene>
    <name evidence="1" type="ORF">ABIC75_004153</name>
</gene>
<organism evidence="1 2">
    <name type="scientific">Dyella japonica</name>
    <dbReference type="NCBI Taxonomy" id="231455"/>
    <lineage>
        <taxon>Bacteria</taxon>
        <taxon>Pseudomonadati</taxon>
        <taxon>Pseudomonadota</taxon>
        <taxon>Gammaproteobacteria</taxon>
        <taxon>Lysobacterales</taxon>
        <taxon>Rhodanobacteraceae</taxon>
        <taxon>Dyella</taxon>
    </lineage>
</organism>
<reference evidence="1 2" key="1">
    <citation type="submission" date="2024-06" db="EMBL/GenBank/DDBJ databases">
        <title>Sorghum-associated microbial communities from plants grown in Nebraska, USA.</title>
        <authorList>
            <person name="Schachtman D."/>
        </authorList>
    </citation>
    <scope>NUCLEOTIDE SEQUENCE [LARGE SCALE GENOMIC DNA]</scope>
    <source>
        <strain evidence="1 2">1073</strain>
    </source>
</reference>
<proteinExistence type="predicted"/>
<accession>A0ABV2K1F1</accession>
<sequence>MSFSPSPHSYTATSLPATTSLCFTALSISDCSLADGRCFGGVRNSFSANLAAASLDTARTTRKANLIANKEAFF</sequence>
<dbReference type="Proteomes" id="UP001549184">
    <property type="component" value="Unassembled WGS sequence"/>
</dbReference>
<keyword evidence="2" id="KW-1185">Reference proteome</keyword>
<comment type="caution">
    <text evidence="1">The sequence shown here is derived from an EMBL/GenBank/DDBJ whole genome shotgun (WGS) entry which is preliminary data.</text>
</comment>
<dbReference type="EMBL" id="JBEPMU010000006">
    <property type="protein sequence ID" value="MET3654415.1"/>
    <property type="molecule type" value="Genomic_DNA"/>
</dbReference>
<name>A0ABV2K1F1_9GAMM</name>
<evidence type="ECO:0000313" key="1">
    <source>
        <dbReference type="EMBL" id="MET3654415.1"/>
    </source>
</evidence>